<organism evidence="2 3">
    <name type="scientific">Stenomitos frigidus ULC18</name>
    <dbReference type="NCBI Taxonomy" id="2107698"/>
    <lineage>
        <taxon>Bacteria</taxon>
        <taxon>Bacillati</taxon>
        <taxon>Cyanobacteriota</taxon>
        <taxon>Cyanophyceae</taxon>
        <taxon>Leptolyngbyales</taxon>
        <taxon>Leptolyngbyaceae</taxon>
        <taxon>Stenomitos</taxon>
    </lineage>
</organism>
<dbReference type="GO" id="GO:0016998">
    <property type="term" value="P:cell wall macromolecule catabolic process"/>
    <property type="evidence" value="ECO:0007669"/>
    <property type="project" value="InterPro"/>
</dbReference>
<sequence>MQMAPEANPQQLRQLVPHLNQAMAKFGVNTRLRQAHLLAQIAHESDRFTALEASRSGADYEGRKDLGNTQRGDGVKYKPRGLIQLVGRTNYAAASKALGVDLIHHPQRLADPELAALSAGWFWSTNQLNGDADKDDVRTVTKIVNGGYNGLDDRIQLLQAAKKALGMQSSKAKSQN</sequence>
<dbReference type="SUPFAM" id="SSF53955">
    <property type="entry name" value="Lysozyme-like"/>
    <property type="match status" value="1"/>
</dbReference>
<keyword evidence="3" id="KW-1185">Reference proteome</keyword>
<dbReference type="EMBL" id="PVWK01000159">
    <property type="protein sequence ID" value="PSB23783.1"/>
    <property type="molecule type" value="Genomic_DNA"/>
</dbReference>
<dbReference type="AlphaFoldDB" id="A0A2T1DTF6"/>
<evidence type="ECO:0000313" key="2">
    <source>
        <dbReference type="EMBL" id="PSB23783.1"/>
    </source>
</evidence>
<evidence type="ECO:0000313" key="3">
    <source>
        <dbReference type="Proteomes" id="UP000239576"/>
    </source>
</evidence>
<dbReference type="Proteomes" id="UP000239576">
    <property type="component" value="Unassembled WGS sequence"/>
</dbReference>
<dbReference type="GO" id="GO:0006032">
    <property type="term" value="P:chitin catabolic process"/>
    <property type="evidence" value="ECO:0007669"/>
    <property type="project" value="InterPro"/>
</dbReference>
<reference evidence="2 3" key="2">
    <citation type="submission" date="2018-03" db="EMBL/GenBank/DDBJ databases">
        <title>The ancient ancestry and fast evolution of plastids.</title>
        <authorList>
            <person name="Moore K.R."/>
            <person name="Magnabosco C."/>
            <person name="Momper L."/>
            <person name="Gold D.A."/>
            <person name="Bosak T."/>
            <person name="Fournier G.P."/>
        </authorList>
    </citation>
    <scope>NUCLEOTIDE SEQUENCE [LARGE SCALE GENOMIC DNA]</scope>
    <source>
        <strain evidence="2 3">ULC18</strain>
    </source>
</reference>
<evidence type="ECO:0000259" key="1">
    <source>
        <dbReference type="Pfam" id="PF00182"/>
    </source>
</evidence>
<dbReference type="Pfam" id="PF00182">
    <property type="entry name" value="Glyco_hydro_19"/>
    <property type="match status" value="1"/>
</dbReference>
<reference evidence="3" key="1">
    <citation type="submission" date="2018-02" db="EMBL/GenBank/DDBJ databases">
        <authorList>
            <person name="Moore K."/>
            <person name="Momper L."/>
        </authorList>
    </citation>
    <scope>NUCLEOTIDE SEQUENCE [LARGE SCALE GENOMIC DNA]</scope>
    <source>
        <strain evidence="3">ULC18</strain>
    </source>
</reference>
<dbReference type="OrthoDB" id="1242806at2"/>
<dbReference type="InterPro" id="IPR023346">
    <property type="entry name" value="Lysozyme-like_dom_sf"/>
</dbReference>
<comment type="caution">
    <text evidence="2">The sequence shown here is derived from an EMBL/GenBank/DDBJ whole genome shotgun (WGS) entry which is preliminary data.</text>
</comment>
<dbReference type="GO" id="GO:0004568">
    <property type="term" value="F:chitinase activity"/>
    <property type="evidence" value="ECO:0007669"/>
    <property type="project" value="InterPro"/>
</dbReference>
<dbReference type="InterPro" id="IPR000726">
    <property type="entry name" value="Glyco_hydro_19_cat"/>
</dbReference>
<proteinExistence type="predicted"/>
<gene>
    <name evidence="2" type="ORF">C7B82_30095</name>
</gene>
<protein>
    <submittedName>
        <fullName evidence="2">Chitinase</fullName>
    </submittedName>
</protein>
<dbReference type="Gene3D" id="1.10.530.10">
    <property type="match status" value="1"/>
</dbReference>
<name>A0A2T1DTF6_9CYAN</name>
<dbReference type="PANTHER" id="PTHR34408:SF1">
    <property type="entry name" value="GLYCOSYL HYDROLASE FAMILY 19 DOMAIN-CONTAINING PROTEIN HI_1415"/>
    <property type="match status" value="1"/>
</dbReference>
<dbReference type="InterPro" id="IPR052354">
    <property type="entry name" value="Cell_Wall_Dynamics_Protein"/>
</dbReference>
<dbReference type="PANTHER" id="PTHR34408">
    <property type="entry name" value="FAMILY PROTEIN, PUTATIVE-RELATED"/>
    <property type="match status" value="1"/>
</dbReference>
<accession>A0A2T1DTF6</accession>
<feature type="domain" description="Glycoside hydrolase family 19 catalytic" evidence="1">
    <location>
        <begin position="72"/>
        <end position="130"/>
    </location>
</feature>